<dbReference type="Proteomes" id="UP000005439">
    <property type="component" value="Chromosome"/>
</dbReference>
<proteinExistence type="predicted"/>
<keyword evidence="3" id="KW-1185">Reference proteome</keyword>
<protein>
    <recommendedName>
        <fullName evidence="4">Flagellar FliJ protein</fullName>
    </recommendedName>
</protein>
<organism evidence="2 3">
    <name type="scientific">Sulfobacillus acidophilus (strain ATCC 700253 / DSM 10332 / NAL)</name>
    <dbReference type="NCBI Taxonomy" id="679936"/>
    <lineage>
        <taxon>Bacteria</taxon>
        <taxon>Bacillati</taxon>
        <taxon>Bacillota</taxon>
        <taxon>Clostridia</taxon>
        <taxon>Eubacteriales</taxon>
        <taxon>Clostridiales Family XVII. Incertae Sedis</taxon>
        <taxon>Sulfobacillus</taxon>
    </lineage>
</organism>
<evidence type="ECO:0000313" key="2">
    <source>
        <dbReference type="EMBL" id="AEW06599.1"/>
    </source>
</evidence>
<dbReference type="HOGENOM" id="CLU_1795477_0_0_9"/>
<reference evidence="2 3" key="2">
    <citation type="journal article" date="2012" name="Stand. Genomic Sci.">
        <title>Complete genome sequence of the moderately thermophilic mineral-sulfide-oxidizing firmicute Sulfobacillus acidophilus type strain (NAL(T)).</title>
        <authorList>
            <person name="Anderson I."/>
            <person name="Chertkov O."/>
            <person name="Chen A."/>
            <person name="Saunders E."/>
            <person name="Lapidus A."/>
            <person name="Nolan M."/>
            <person name="Lucas S."/>
            <person name="Hammon N."/>
            <person name="Deshpande S."/>
            <person name="Cheng J.F."/>
            <person name="Han C."/>
            <person name="Tapia R."/>
            <person name="Goodwin L.A."/>
            <person name="Pitluck S."/>
            <person name="Liolios K."/>
            <person name="Pagani I."/>
            <person name="Ivanova N."/>
            <person name="Mikhailova N."/>
            <person name="Pati A."/>
            <person name="Palaniappan K."/>
            <person name="Land M."/>
            <person name="Pan C."/>
            <person name="Rohde M."/>
            <person name="Pukall R."/>
            <person name="Goker M."/>
            <person name="Detter J.C."/>
            <person name="Woyke T."/>
            <person name="Bristow J."/>
            <person name="Eisen J.A."/>
            <person name="Markowitz V."/>
            <person name="Hugenholtz P."/>
            <person name="Kyrpides N.C."/>
            <person name="Klenk H.P."/>
            <person name="Mavromatis K."/>
        </authorList>
    </citation>
    <scope>NUCLEOTIDE SEQUENCE [LARGE SCALE GENOMIC DNA]</scope>
    <source>
        <strain evidence="3">ATCC 700253 / DSM 10332 / NAL</strain>
    </source>
</reference>
<dbReference type="STRING" id="679936.Sulac_3153"/>
<dbReference type="PATRIC" id="fig|679936.5.peg.3263"/>
<dbReference type="AlphaFoldDB" id="G8U1J4"/>
<evidence type="ECO:0000256" key="1">
    <source>
        <dbReference type="SAM" id="Coils"/>
    </source>
</evidence>
<reference evidence="3" key="1">
    <citation type="submission" date="2011-12" db="EMBL/GenBank/DDBJ databases">
        <title>The complete genome of chromosome of Sulfobacillus acidophilus DSM 10332.</title>
        <authorList>
            <person name="Lucas S."/>
            <person name="Han J."/>
            <person name="Lapidus A."/>
            <person name="Bruce D."/>
            <person name="Goodwin L."/>
            <person name="Pitluck S."/>
            <person name="Peters L."/>
            <person name="Kyrpides N."/>
            <person name="Mavromatis K."/>
            <person name="Ivanova N."/>
            <person name="Mikhailova N."/>
            <person name="Chertkov O."/>
            <person name="Saunders E."/>
            <person name="Detter J.C."/>
            <person name="Tapia R."/>
            <person name="Han C."/>
            <person name="Land M."/>
            <person name="Hauser L."/>
            <person name="Markowitz V."/>
            <person name="Cheng J.-F."/>
            <person name="Hugenholtz P."/>
            <person name="Woyke T."/>
            <person name="Wu D."/>
            <person name="Pukall R."/>
            <person name="Gehrich-Schroeter G."/>
            <person name="Schneider S."/>
            <person name="Klenk H.-P."/>
            <person name="Eisen J.A."/>
        </authorList>
    </citation>
    <scope>NUCLEOTIDE SEQUENCE [LARGE SCALE GENOMIC DNA]</scope>
    <source>
        <strain evidence="3">ATCC 700253 / DSM 10332 / NAL</strain>
    </source>
</reference>
<sequence>MIATWKSLLERALEVKEAELASLRREQKAIHDEVTRYQALWHEPPMAVEESSIALLMLWQQFGAASETHRKRLEEEDFFVESRIKRCQEKILEIHQQIHVLEEILTRREAAERHRFARRQLREVSQQAALRQGMEEALGAWHWK</sequence>
<feature type="coiled-coil region" evidence="1">
    <location>
        <begin position="6"/>
        <end position="33"/>
    </location>
</feature>
<accession>G8U1J4</accession>
<name>G8U1J4_SULAD</name>
<gene>
    <name evidence="2" type="ordered locus">Sulac_3153</name>
</gene>
<evidence type="ECO:0000313" key="3">
    <source>
        <dbReference type="Proteomes" id="UP000005439"/>
    </source>
</evidence>
<keyword evidence="1" id="KW-0175">Coiled coil</keyword>
<evidence type="ECO:0008006" key="4">
    <source>
        <dbReference type="Google" id="ProtNLM"/>
    </source>
</evidence>
<dbReference type="EMBL" id="CP003179">
    <property type="protein sequence ID" value="AEW06599.1"/>
    <property type="molecule type" value="Genomic_DNA"/>
</dbReference>
<dbReference type="KEGG" id="sap:Sulac_3153"/>